<feature type="region of interest" description="Disordered" evidence="1">
    <location>
        <begin position="453"/>
        <end position="480"/>
    </location>
</feature>
<keyword evidence="3" id="KW-1185">Reference proteome</keyword>
<reference evidence="2 3" key="1">
    <citation type="submission" date="2019-07" db="EMBL/GenBank/DDBJ databases">
        <title>Insights of Desulfuromonas acetexigens electromicrobiology.</title>
        <authorList>
            <person name="Katuri K."/>
            <person name="Sapireddy V."/>
            <person name="Shaw D.R."/>
            <person name="Saikaly P."/>
        </authorList>
    </citation>
    <scope>NUCLEOTIDE SEQUENCE [LARGE SCALE GENOMIC DNA]</scope>
    <source>
        <strain evidence="2 3">2873</strain>
    </source>
</reference>
<evidence type="ECO:0000256" key="1">
    <source>
        <dbReference type="SAM" id="MobiDB-lite"/>
    </source>
</evidence>
<dbReference type="OrthoDB" id="5396669at2"/>
<feature type="compositionally biased region" description="Pro residues" evidence="1">
    <location>
        <begin position="519"/>
        <end position="541"/>
    </location>
</feature>
<dbReference type="PRINTS" id="PR01217">
    <property type="entry name" value="PRICHEXTENSN"/>
</dbReference>
<feature type="region of interest" description="Disordered" evidence="1">
    <location>
        <begin position="301"/>
        <end position="322"/>
    </location>
</feature>
<comment type="caution">
    <text evidence="2">The sequence shown here is derived from an EMBL/GenBank/DDBJ whole genome shotgun (WGS) entry which is preliminary data.</text>
</comment>
<feature type="region of interest" description="Disordered" evidence="1">
    <location>
        <begin position="519"/>
        <end position="553"/>
    </location>
</feature>
<feature type="compositionally biased region" description="Basic and acidic residues" evidence="1">
    <location>
        <begin position="542"/>
        <end position="553"/>
    </location>
</feature>
<gene>
    <name evidence="2" type="ORF">FL622_08635</name>
</gene>
<dbReference type="EMBL" id="VJVV01000005">
    <property type="protein sequence ID" value="TRO81856.1"/>
    <property type="molecule type" value="Genomic_DNA"/>
</dbReference>
<feature type="compositionally biased region" description="Low complexity" evidence="1">
    <location>
        <begin position="468"/>
        <end position="480"/>
    </location>
</feature>
<protein>
    <submittedName>
        <fullName evidence="2">Uncharacterized protein</fullName>
    </submittedName>
</protein>
<dbReference type="RefSeq" id="WP_092057683.1">
    <property type="nucleotide sequence ID" value="NZ_FOJJ01000037.1"/>
</dbReference>
<dbReference type="AlphaFoldDB" id="A0A550JF73"/>
<evidence type="ECO:0000313" key="3">
    <source>
        <dbReference type="Proteomes" id="UP000317155"/>
    </source>
</evidence>
<accession>A0A550JF73</accession>
<sequence>MRLPTKLLLMTLAGLLLIPFSARAELVLGACPQPTSLLKSVPQAQRLAAYLEHRLEESVAVRIFFAEEELRTALVSGAVVDLAVLTDAGAEAEKGVRLLARPTPRAEVAAAGTLVARAGLDDARVQRLAEVLAGMEQDEGGRALLYDLGLQSLSSTASGATLPRSAPLVSSRTAPARSGLPVSGAGKALVLGALAADVIQAEVFARDLGQRLGRPVRVRSFPAEDELLQWVGRYRMIDLAFLPESAARQALSAQVLRLARSAEPAGRQFPAESLLVARPGLSPRQLSAVRQALVGDPVVQRSAPSRPAMRKPAPMSAPVSRSSAVREGRAVGRVASSLTLGSVPGVLFRDEDQAREFARILGNRLGVPVNARSFPDQQTLQQWLGRHRMIDIGVLEAAFLRRQPAGSALPLLPAGAFGGGEVSLVARQGLSSATLQRLRDGLNQLVDDPDVERLLGGGAVSPPPPSTVARPASPPSRVAVPAPAPPPVVAAPPAPAPRPVPVRPAPVPPAPVVKTPPPPPAPPVVRAEPVPPPPAPAPQPESEPKVTKKTAEPELRLSFPGERDEVYLVPFTTVMVPDAVVETIFDRFVEAMSAEGLAERYSFIILKGGLDSVDSDWRRDHDYVTGEVFGYVEESGCCSTDIRTKSRVAFHRAGRETPTLRHEYPVKTFFDHDYSTIDKERRKLAELIADELAAKVRAALGGS</sequence>
<evidence type="ECO:0000313" key="2">
    <source>
        <dbReference type="EMBL" id="TRO81856.1"/>
    </source>
</evidence>
<proteinExistence type="predicted"/>
<dbReference type="Proteomes" id="UP000317155">
    <property type="component" value="Unassembled WGS sequence"/>
</dbReference>
<name>A0A550JF73_9BACT</name>
<organism evidence="2 3">
    <name type="scientific">Trichloromonas acetexigens</name>
    <dbReference type="NCBI Taxonomy" id="38815"/>
    <lineage>
        <taxon>Bacteria</taxon>
        <taxon>Pseudomonadati</taxon>
        <taxon>Thermodesulfobacteriota</taxon>
        <taxon>Desulfuromonadia</taxon>
        <taxon>Desulfuromonadales</taxon>
        <taxon>Trichloromonadaceae</taxon>
        <taxon>Trichloromonas</taxon>
    </lineage>
</organism>